<comment type="caution">
    <text evidence="1">The sequence shown here is derived from an EMBL/GenBank/DDBJ whole genome shotgun (WGS) entry which is preliminary data.</text>
</comment>
<reference evidence="1 2" key="1">
    <citation type="submission" date="2020-08" db="EMBL/GenBank/DDBJ databases">
        <title>Sequencing the genomes of 1000 actinobacteria strains.</title>
        <authorList>
            <person name="Klenk H.-P."/>
        </authorList>
    </citation>
    <scope>NUCLEOTIDE SEQUENCE [LARGE SCALE GENOMIC DNA]</scope>
    <source>
        <strain evidence="1 2">DSM 28967</strain>
    </source>
</reference>
<protein>
    <submittedName>
        <fullName evidence="1">Uncharacterized protein</fullName>
    </submittedName>
</protein>
<evidence type="ECO:0000313" key="2">
    <source>
        <dbReference type="Proteomes" id="UP000549971"/>
    </source>
</evidence>
<dbReference type="AlphaFoldDB" id="A0A7W9MRZ5"/>
<gene>
    <name evidence="1" type="ORF">HDA39_000122</name>
</gene>
<dbReference type="EMBL" id="JACHMY010000001">
    <property type="protein sequence ID" value="MBB5833388.1"/>
    <property type="molecule type" value="Genomic_DNA"/>
</dbReference>
<proteinExistence type="predicted"/>
<dbReference type="Proteomes" id="UP000549971">
    <property type="component" value="Unassembled WGS sequence"/>
</dbReference>
<evidence type="ECO:0000313" key="1">
    <source>
        <dbReference type="EMBL" id="MBB5833388.1"/>
    </source>
</evidence>
<keyword evidence="2" id="KW-1185">Reference proteome</keyword>
<accession>A0A7W9MRZ5</accession>
<name>A0A7W9MRZ5_9ACTN</name>
<sequence>MTYTEEVTDRLTKITEEIASAWMDLRMEVGEDDVSEWSKPDERRAGLIEQAADILNEIEGIDAAAKRKADALAEKKAKEAADLKAMQDRINQSVWHMANLTATPRHLLSGPYFRSKTPVTDLYRNYVASL</sequence>
<organism evidence="1 2">
    <name type="scientific">Kribbella italica</name>
    <dbReference type="NCBI Taxonomy" id="1540520"/>
    <lineage>
        <taxon>Bacteria</taxon>
        <taxon>Bacillati</taxon>
        <taxon>Actinomycetota</taxon>
        <taxon>Actinomycetes</taxon>
        <taxon>Propionibacteriales</taxon>
        <taxon>Kribbellaceae</taxon>
        <taxon>Kribbella</taxon>
    </lineage>
</organism>
<dbReference type="RefSeq" id="WP_184793282.1">
    <property type="nucleotide sequence ID" value="NZ_JACHMY010000001.1"/>
</dbReference>